<reference evidence="4" key="1">
    <citation type="submission" date="2022-12" db="EMBL/GenBank/DDBJ databases">
        <title>Draft genome assemblies for two species of Escallonia (Escalloniales).</title>
        <authorList>
            <person name="Chanderbali A."/>
            <person name="Dervinis C."/>
            <person name="Anghel I."/>
            <person name="Soltis D."/>
            <person name="Soltis P."/>
            <person name="Zapata F."/>
        </authorList>
    </citation>
    <scope>NUCLEOTIDE SEQUENCE</scope>
    <source>
        <strain evidence="4">UCBG64.0493</strain>
        <tissue evidence="4">Leaf</tissue>
    </source>
</reference>
<evidence type="ECO:0000313" key="4">
    <source>
        <dbReference type="EMBL" id="KAK3009382.1"/>
    </source>
</evidence>
<feature type="compositionally biased region" description="Polar residues" evidence="1">
    <location>
        <begin position="143"/>
        <end position="153"/>
    </location>
</feature>
<keyword evidence="5" id="KW-1185">Reference proteome</keyword>
<comment type="caution">
    <text evidence="4">The sequence shown here is derived from an EMBL/GenBank/DDBJ whole genome shotgun (WGS) entry which is preliminary data.</text>
</comment>
<feature type="region of interest" description="Disordered" evidence="1">
    <location>
        <begin position="139"/>
        <end position="159"/>
    </location>
</feature>
<protein>
    <recommendedName>
        <fullName evidence="3">CSC1/OSCA1-like N-terminal transmembrane domain-containing protein</fullName>
    </recommendedName>
</protein>
<dbReference type="GO" id="GO:0005227">
    <property type="term" value="F:calcium-activated cation channel activity"/>
    <property type="evidence" value="ECO:0007669"/>
    <property type="project" value="InterPro"/>
</dbReference>
<name>A0AA88VJL2_9ASTE</name>
<evidence type="ECO:0000256" key="1">
    <source>
        <dbReference type="SAM" id="MobiDB-lite"/>
    </source>
</evidence>
<keyword evidence="2" id="KW-0472">Membrane</keyword>
<dbReference type="InterPro" id="IPR032880">
    <property type="entry name" value="CSC1/OSCA1-like_N"/>
</dbReference>
<dbReference type="Proteomes" id="UP001188597">
    <property type="component" value="Unassembled WGS sequence"/>
</dbReference>
<evidence type="ECO:0000313" key="5">
    <source>
        <dbReference type="Proteomes" id="UP001188597"/>
    </source>
</evidence>
<dbReference type="GO" id="GO:0005886">
    <property type="term" value="C:plasma membrane"/>
    <property type="evidence" value="ECO:0007669"/>
    <property type="project" value="TreeGrafter"/>
</dbReference>
<dbReference type="PANTHER" id="PTHR13018">
    <property type="entry name" value="PROBABLE MEMBRANE PROTEIN DUF221-RELATED"/>
    <property type="match status" value="1"/>
</dbReference>
<organism evidence="4 5">
    <name type="scientific">Escallonia herrerae</name>
    <dbReference type="NCBI Taxonomy" id="1293975"/>
    <lineage>
        <taxon>Eukaryota</taxon>
        <taxon>Viridiplantae</taxon>
        <taxon>Streptophyta</taxon>
        <taxon>Embryophyta</taxon>
        <taxon>Tracheophyta</taxon>
        <taxon>Spermatophyta</taxon>
        <taxon>Magnoliopsida</taxon>
        <taxon>eudicotyledons</taxon>
        <taxon>Gunneridae</taxon>
        <taxon>Pentapetalae</taxon>
        <taxon>asterids</taxon>
        <taxon>campanulids</taxon>
        <taxon>Escalloniales</taxon>
        <taxon>Escalloniaceae</taxon>
        <taxon>Escallonia</taxon>
    </lineage>
</organism>
<evidence type="ECO:0000256" key="2">
    <source>
        <dbReference type="SAM" id="Phobius"/>
    </source>
</evidence>
<keyword evidence="2" id="KW-1133">Transmembrane helix</keyword>
<feature type="domain" description="CSC1/OSCA1-like N-terminal transmembrane" evidence="3">
    <location>
        <begin position="5"/>
        <end position="141"/>
    </location>
</feature>
<dbReference type="InterPro" id="IPR045122">
    <property type="entry name" value="Csc1-like"/>
</dbReference>
<dbReference type="EMBL" id="JAVXUP010001651">
    <property type="protein sequence ID" value="KAK3009382.1"/>
    <property type="molecule type" value="Genomic_DNA"/>
</dbReference>
<dbReference type="Pfam" id="PF13967">
    <property type="entry name" value="RSN1_TM"/>
    <property type="match status" value="1"/>
</dbReference>
<sequence length="171" mass="18900">MDLSSFLTSLATSFAIFVVLMFLFTWQSRIPANSVVYYLNRILNGLDPYENGSRTRNSFVWIQEALFSTEEDVVAIYGVDTAVYFVFLTTVLRILVLAGLVLLPVLLPVAATGKIAVDKNSTGKGAFTELERLSMGHVKSEDANPNSNDNTSHAPHELSGTFLPFWTESEV</sequence>
<evidence type="ECO:0000259" key="3">
    <source>
        <dbReference type="Pfam" id="PF13967"/>
    </source>
</evidence>
<proteinExistence type="predicted"/>
<accession>A0AA88VJL2</accession>
<dbReference type="AlphaFoldDB" id="A0AA88VJL2"/>
<keyword evidence="2" id="KW-0812">Transmembrane</keyword>
<gene>
    <name evidence="4" type="ORF">RJ639_015145</name>
</gene>
<dbReference type="PANTHER" id="PTHR13018:SF100">
    <property type="entry name" value="CSC1-LIKE PROTEIN ERD4"/>
    <property type="match status" value="1"/>
</dbReference>
<feature type="transmembrane region" description="Helical" evidence="2">
    <location>
        <begin position="82"/>
        <end position="107"/>
    </location>
</feature>
<feature type="transmembrane region" description="Helical" evidence="2">
    <location>
        <begin position="7"/>
        <end position="26"/>
    </location>
</feature>